<keyword evidence="2" id="KW-0472">Membrane</keyword>
<reference evidence="4 5" key="1">
    <citation type="submission" date="2019-02" db="EMBL/GenBank/DDBJ databases">
        <title>Sequencing the genomes of 1000 actinobacteria strains.</title>
        <authorList>
            <person name="Klenk H.-P."/>
        </authorList>
    </citation>
    <scope>NUCLEOTIDE SEQUENCE [LARGE SCALE GENOMIC DNA]</scope>
    <source>
        <strain evidence="4 5">DSM 44509</strain>
    </source>
</reference>
<dbReference type="AlphaFoldDB" id="A0A4Q7YAU5"/>
<protein>
    <submittedName>
        <fullName evidence="4">Putative repeat protein (TIGR03943 family)</fullName>
    </submittedName>
</protein>
<keyword evidence="5" id="KW-1185">Reference proteome</keyword>
<proteinExistence type="predicted"/>
<organism evidence="4 5">
    <name type="scientific">Blastococcus saxobsidens</name>
    <dbReference type="NCBI Taxonomy" id="138336"/>
    <lineage>
        <taxon>Bacteria</taxon>
        <taxon>Bacillati</taxon>
        <taxon>Actinomycetota</taxon>
        <taxon>Actinomycetes</taxon>
        <taxon>Geodermatophilales</taxon>
        <taxon>Geodermatophilaceae</taxon>
        <taxon>Blastococcus</taxon>
    </lineage>
</organism>
<evidence type="ECO:0000313" key="4">
    <source>
        <dbReference type="EMBL" id="RZU33533.1"/>
    </source>
</evidence>
<evidence type="ECO:0000256" key="2">
    <source>
        <dbReference type="SAM" id="Phobius"/>
    </source>
</evidence>
<dbReference type="Pfam" id="PF21537">
    <property type="entry name" value="DUF1980_C"/>
    <property type="match status" value="1"/>
</dbReference>
<evidence type="ECO:0000259" key="3">
    <source>
        <dbReference type="Pfam" id="PF21537"/>
    </source>
</evidence>
<keyword evidence="2" id="KW-1133">Transmembrane helix</keyword>
<dbReference type="InterPro" id="IPR048447">
    <property type="entry name" value="DUF1980_C"/>
</dbReference>
<feature type="region of interest" description="Disordered" evidence="1">
    <location>
        <begin position="61"/>
        <end position="80"/>
    </location>
</feature>
<dbReference type="OrthoDB" id="359029at2"/>
<comment type="caution">
    <text evidence="4">The sequence shown here is derived from an EMBL/GenBank/DDBJ whole genome shotgun (WGS) entry which is preliminary data.</text>
</comment>
<dbReference type="EMBL" id="SHKV01000001">
    <property type="protein sequence ID" value="RZU33533.1"/>
    <property type="molecule type" value="Genomic_DNA"/>
</dbReference>
<dbReference type="InterPro" id="IPR015402">
    <property type="entry name" value="DUF1980"/>
</dbReference>
<gene>
    <name evidence="4" type="ORF">BKA19_3265</name>
</gene>
<sequence>MERLTQNLLLVLLGGITLRVALTDAHLAYVQAGFRPFLIFAGAVLLVLGSIGTVRDWPLRQSDHEAEPDDPAPGASGHVDHGHGPPRIGLFLVLPVAVLLLIAPPALGAYTADRQAQAIAIPESLQNSALRLGPDDDGADYRSMPLLEYAMYALADDTFTLEDRSVRLQGFVLPRPDGGWSVARIRISCCAADAVPVTVVVDGDRGPLQADQWVEIIGTWAPPVAHPDGDYPEPVIVPRSVTPIPPPASPYEG</sequence>
<feature type="domain" description="DUF1980" evidence="3">
    <location>
        <begin position="153"/>
        <end position="251"/>
    </location>
</feature>
<evidence type="ECO:0000313" key="5">
    <source>
        <dbReference type="Proteomes" id="UP000292507"/>
    </source>
</evidence>
<keyword evidence="2" id="KW-0812">Transmembrane</keyword>
<accession>A0A4Q7YAU5</accession>
<feature type="transmembrane region" description="Helical" evidence="2">
    <location>
        <begin position="33"/>
        <end position="54"/>
    </location>
</feature>
<dbReference type="Proteomes" id="UP000292507">
    <property type="component" value="Unassembled WGS sequence"/>
</dbReference>
<feature type="transmembrane region" description="Helical" evidence="2">
    <location>
        <begin position="88"/>
        <end position="107"/>
    </location>
</feature>
<evidence type="ECO:0000256" key="1">
    <source>
        <dbReference type="SAM" id="MobiDB-lite"/>
    </source>
</evidence>
<name>A0A4Q7YAU5_9ACTN</name>
<dbReference type="RefSeq" id="WP_104526899.1">
    <property type="nucleotide sequence ID" value="NZ_POQT01000002.1"/>
</dbReference>
<dbReference type="NCBIfam" id="TIGR03943">
    <property type="entry name" value="TIGR03943 family putative permease subunit"/>
    <property type="match status" value="1"/>
</dbReference>